<gene>
    <name evidence="2" type="ORF">Dda_5058</name>
</gene>
<feature type="region of interest" description="Disordered" evidence="1">
    <location>
        <begin position="32"/>
        <end position="60"/>
    </location>
</feature>
<feature type="compositionally biased region" description="Basic and acidic residues" evidence="1">
    <location>
        <begin position="36"/>
        <end position="53"/>
    </location>
</feature>
<evidence type="ECO:0000313" key="2">
    <source>
        <dbReference type="EMBL" id="KAJ6260826.1"/>
    </source>
</evidence>
<protein>
    <submittedName>
        <fullName evidence="2">Uncharacterized protein</fullName>
    </submittedName>
</protein>
<keyword evidence="3" id="KW-1185">Reference proteome</keyword>
<dbReference type="EMBL" id="JAQGDS010000005">
    <property type="protein sequence ID" value="KAJ6260826.1"/>
    <property type="molecule type" value="Genomic_DNA"/>
</dbReference>
<sequence length="60" mass="6914">MYRQYPAAQYVQVTAEAAWPLNNKINALQRGMNDASQKEKKCVPGANMKEKNPKQYQNKK</sequence>
<accession>A0AAD6IYI7</accession>
<dbReference type="Proteomes" id="UP001221413">
    <property type="component" value="Unassembled WGS sequence"/>
</dbReference>
<evidence type="ECO:0000313" key="3">
    <source>
        <dbReference type="Proteomes" id="UP001221413"/>
    </source>
</evidence>
<evidence type="ECO:0000256" key="1">
    <source>
        <dbReference type="SAM" id="MobiDB-lite"/>
    </source>
</evidence>
<comment type="caution">
    <text evidence="2">The sequence shown here is derived from an EMBL/GenBank/DDBJ whole genome shotgun (WGS) entry which is preliminary data.</text>
</comment>
<name>A0AAD6IYI7_DREDA</name>
<reference evidence="2" key="1">
    <citation type="submission" date="2023-01" db="EMBL/GenBank/DDBJ databases">
        <title>The chitinases involved in constricting ring structure development in the nematode-trapping fungus Drechslerella dactyloides.</title>
        <authorList>
            <person name="Wang R."/>
            <person name="Zhang L."/>
            <person name="Tang P."/>
            <person name="Li S."/>
            <person name="Liang L."/>
        </authorList>
    </citation>
    <scope>NUCLEOTIDE SEQUENCE</scope>
    <source>
        <strain evidence="2">YMF1.00031</strain>
    </source>
</reference>
<organism evidence="2 3">
    <name type="scientific">Drechslerella dactyloides</name>
    <name type="common">Nematode-trapping fungus</name>
    <name type="synonym">Arthrobotrys dactyloides</name>
    <dbReference type="NCBI Taxonomy" id="74499"/>
    <lineage>
        <taxon>Eukaryota</taxon>
        <taxon>Fungi</taxon>
        <taxon>Dikarya</taxon>
        <taxon>Ascomycota</taxon>
        <taxon>Pezizomycotina</taxon>
        <taxon>Orbiliomycetes</taxon>
        <taxon>Orbiliales</taxon>
        <taxon>Orbiliaceae</taxon>
        <taxon>Drechslerella</taxon>
    </lineage>
</organism>
<proteinExistence type="predicted"/>
<dbReference type="AlphaFoldDB" id="A0AAD6IYI7"/>